<dbReference type="EMBL" id="AP023361">
    <property type="protein sequence ID" value="BCJ91808.1"/>
    <property type="molecule type" value="Genomic_DNA"/>
</dbReference>
<evidence type="ECO:0000313" key="2">
    <source>
        <dbReference type="Proteomes" id="UP000515317"/>
    </source>
</evidence>
<dbReference type="RefSeq" id="WP_222875427.1">
    <property type="nucleotide sequence ID" value="NZ_AP023361.1"/>
</dbReference>
<reference evidence="1 2" key="1">
    <citation type="submission" date="2020-08" db="EMBL/GenBank/DDBJ databases">
        <title>Genome sequence of Rhizobiales bacterium strain IZ6.</title>
        <authorList>
            <person name="Nakai R."/>
            <person name="Naganuma T."/>
        </authorList>
    </citation>
    <scope>NUCLEOTIDE SEQUENCE [LARGE SCALE GENOMIC DNA]</scope>
    <source>
        <strain evidence="1 2">IZ6</strain>
    </source>
</reference>
<dbReference type="AlphaFoldDB" id="A0A6S6QYX5"/>
<keyword evidence="2" id="KW-1185">Reference proteome</keyword>
<gene>
    <name evidence="1" type="ORF">IZ6_25430</name>
</gene>
<dbReference type="Proteomes" id="UP000515317">
    <property type="component" value="Chromosome"/>
</dbReference>
<protein>
    <submittedName>
        <fullName evidence="1">Uncharacterized protein</fullName>
    </submittedName>
</protein>
<sequence>MREALLTFVVFGPALALVFAAARRLSHRYKRKAPVEMETITIRTLGYTDGNFSYHSDRPISIQITRPKLAR</sequence>
<proteinExistence type="predicted"/>
<dbReference type="KEGG" id="tso:IZ6_25430"/>
<evidence type="ECO:0000313" key="1">
    <source>
        <dbReference type="EMBL" id="BCJ91808.1"/>
    </source>
</evidence>
<accession>A0A6S6QYX5</accession>
<organism evidence="1 2">
    <name type="scientific">Terrihabitans soli</name>
    <dbReference type="NCBI Taxonomy" id="708113"/>
    <lineage>
        <taxon>Bacteria</taxon>
        <taxon>Pseudomonadati</taxon>
        <taxon>Pseudomonadota</taxon>
        <taxon>Alphaproteobacteria</taxon>
        <taxon>Hyphomicrobiales</taxon>
        <taxon>Terrihabitans</taxon>
    </lineage>
</organism>
<name>A0A6S6QYX5_9HYPH</name>